<keyword evidence="7" id="KW-0067">ATP-binding</keyword>
<evidence type="ECO:0000313" key="14">
    <source>
        <dbReference type="Proteomes" id="UP000199416"/>
    </source>
</evidence>
<name>A0A1G6PMJ1_9ACTN</name>
<dbReference type="EMBL" id="FMZF01000003">
    <property type="protein sequence ID" value="SDC81482.1"/>
    <property type="molecule type" value="Genomic_DNA"/>
</dbReference>
<keyword evidence="4" id="KW-0808">Transferase</keyword>
<evidence type="ECO:0000256" key="6">
    <source>
        <dbReference type="ARBA" id="ARBA00022777"/>
    </source>
</evidence>
<dbReference type="InterPro" id="IPR003594">
    <property type="entry name" value="HATPase_dom"/>
</dbReference>
<evidence type="ECO:0000256" key="1">
    <source>
        <dbReference type="ARBA" id="ARBA00000085"/>
    </source>
</evidence>
<evidence type="ECO:0000256" key="9">
    <source>
        <dbReference type="SAM" id="MobiDB-lite"/>
    </source>
</evidence>
<keyword evidence="5" id="KW-0547">Nucleotide-binding</keyword>
<dbReference type="SUPFAM" id="SSF55874">
    <property type="entry name" value="ATPase domain of HSP90 chaperone/DNA topoisomerase II/histidine kinase"/>
    <property type="match status" value="1"/>
</dbReference>
<proteinExistence type="predicted"/>
<feature type="transmembrane region" description="Helical" evidence="10">
    <location>
        <begin position="99"/>
        <end position="119"/>
    </location>
</feature>
<dbReference type="PANTHER" id="PTHR24421">
    <property type="entry name" value="NITRATE/NITRITE SENSOR PROTEIN NARX-RELATED"/>
    <property type="match status" value="1"/>
</dbReference>
<evidence type="ECO:0000256" key="10">
    <source>
        <dbReference type="SAM" id="Phobius"/>
    </source>
</evidence>
<feature type="domain" description="Histidine kinase/HSP90-like ATPase" evidence="11">
    <location>
        <begin position="285"/>
        <end position="389"/>
    </location>
</feature>
<dbReference type="GO" id="GO:0005524">
    <property type="term" value="F:ATP binding"/>
    <property type="evidence" value="ECO:0007669"/>
    <property type="project" value="UniProtKB-KW"/>
</dbReference>
<evidence type="ECO:0000256" key="7">
    <source>
        <dbReference type="ARBA" id="ARBA00022840"/>
    </source>
</evidence>
<gene>
    <name evidence="13" type="ORF">SAMN05660690_2669</name>
</gene>
<dbReference type="InterPro" id="IPR011712">
    <property type="entry name" value="Sig_transdc_His_kin_sub3_dim/P"/>
</dbReference>
<feature type="region of interest" description="Disordered" evidence="9">
    <location>
        <begin position="326"/>
        <end position="350"/>
    </location>
</feature>
<dbReference type="CDD" id="cd16917">
    <property type="entry name" value="HATPase_UhpB-NarQ-NarX-like"/>
    <property type="match status" value="1"/>
</dbReference>
<keyword evidence="8" id="KW-0902">Two-component regulatory system</keyword>
<organism evidence="13 14">
    <name type="scientific">Geodermatophilus telluris</name>
    <dbReference type="NCBI Taxonomy" id="1190417"/>
    <lineage>
        <taxon>Bacteria</taxon>
        <taxon>Bacillati</taxon>
        <taxon>Actinomycetota</taxon>
        <taxon>Actinomycetes</taxon>
        <taxon>Geodermatophilales</taxon>
        <taxon>Geodermatophilaceae</taxon>
        <taxon>Geodermatophilus</taxon>
    </lineage>
</organism>
<dbReference type="Gene3D" id="3.30.565.10">
    <property type="entry name" value="Histidine kinase-like ATPase, C-terminal domain"/>
    <property type="match status" value="1"/>
</dbReference>
<evidence type="ECO:0000256" key="3">
    <source>
        <dbReference type="ARBA" id="ARBA00022553"/>
    </source>
</evidence>
<evidence type="ECO:0000256" key="5">
    <source>
        <dbReference type="ARBA" id="ARBA00022741"/>
    </source>
</evidence>
<dbReference type="GO" id="GO:0046983">
    <property type="term" value="F:protein dimerization activity"/>
    <property type="evidence" value="ECO:0007669"/>
    <property type="project" value="InterPro"/>
</dbReference>
<dbReference type="STRING" id="1190417.SAMN05660690_2669"/>
<feature type="transmembrane region" description="Helical" evidence="10">
    <location>
        <begin position="125"/>
        <end position="142"/>
    </location>
</feature>
<evidence type="ECO:0000259" key="11">
    <source>
        <dbReference type="Pfam" id="PF02518"/>
    </source>
</evidence>
<keyword evidence="10" id="KW-0472">Membrane</keyword>
<evidence type="ECO:0000256" key="2">
    <source>
        <dbReference type="ARBA" id="ARBA00012438"/>
    </source>
</evidence>
<dbReference type="Gene3D" id="1.20.5.1930">
    <property type="match status" value="1"/>
</dbReference>
<evidence type="ECO:0000259" key="12">
    <source>
        <dbReference type="Pfam" id="PF07730"/>
    </source>
</evidence>
<dbReference type="Pfam" id="PF02518">
    <property type="entry name" value="HATPase_c"/>
    <property type="match status" value="1"/>
</dbReference>
<keyword evidence="6 13" id="KW-0418">Kinase</keyword>
<dbReference type="InterPro" id="IPR036890">
    <property type="entry name" value="HATPase_C_sf"/>
</dbReference>
<evidence type="ECO:0000313" key="13">
    <source>
        <dbReference type="EMBL" id="SDC81482.1"/>
    </source>
</evidence>
<dbReference type="GO" id="GO:0016020">
    <property type="term" value="C:membrane"/>
    <property type="evidence" value="ECO:0007669"/>
    <property type="project" value="InterPro"/>
</dbReference>
<feature type="domain" description="Signal transduction histidine kinase subgroup 3 dimerisation and phosphoacceptor" evidence="12">
    <location>
        <begin position="177"/>
        <end position="241"/>
    </location>
</feature>
<dbReference type="EC" id="2.7.13.3" evidence="2"/>
<accession>A0A1G6PMJ1</accession>
<dbReference type="Pfam" id="PF07730">
    <property type="entry name" value="HisKA_3"/>
    <property type="match status" value="1"/>
</dbReference>
<evidence type="ECO:0000256" key="8">
    <source>
        <dbReference type="ARBA" id="ARBA00023012"/>
    </source>
</evidence>
<keyword evidence="3" id="KW-0597">Phosphoprotein</keyword>
<reference evidence="14" key="1">
    <citation type="submission" date="2016-10" db="EMBL/GenBank/DDBJ databases">
        <authorList>
            <person name="Varghese N."/>
            <person name="Submissions S."/>
        </authorList>
    </citation>
    <scope>NUCLEOTIDE SEQUENCE [LARGE SCALE GENOMIC DNA]</scope>
    <source>
        <strain evidence="14">DSM 45421</strain>
    </source>
</reference>
<dbReference type="AlphaFoldDB" id="A0A1G6PMJ1"/>
<dbReference type="GO" id="GO:0000155">
    <property type="term" value="F:phosphorelay sensor kinase activity"/>
    <property type="evidence" value="ECO:0007669"/>
    <property type="project" value="InterPro"/>
</dbReference>
<dbReference type="Proteomes" id="UP000199416">
    <property type="component" value="Unassembled WGS sequence"/>
</dbReference>
<comment type="catalytic activity">
    <reaction evidence="1">
        <text>ATP + protein L-histidine = ADP + protein N-phospho-L-histidine.</text>
        <dbReference type="EC" id="2.7.13.3"/>
    </reaction>
</comment>
<feature type="compositionally biased region" description="Low complexity" evidence="9">
    <location>
        <begin position="326"/>
        <end position="336"/>
    </location>
</feature>
<keyword evidence="10" id="KW-1133">Transmembrane helix</keyword>
<feature type="transmembrane region" description="Helical" evidence="10">
    <location>
        <begin position="75"/>
        <end position="92"/>
    </location>
</feature>
<keyword evidence="14" id="KW-1185">Reference proteome</keyword>
<evidence type="ECO:0000256" key="4">
    <source>
        <dbReference type="ARBA" id="ARBA00022679"/>
    </source>
</evidence>
<dbReference type="InterPro" id="IPR050482">
    <property type="entry name" value="Sensor_HK_TwoCompSys"/>
</dbReference>
<keyword evidence="10" id="KW-0812">Transmembrane</keyword>
<dbReference type="PANTHER" id="PTHR24421:SF10">
    <property type="entry name" value="NITRATE_NITRITE SENSOR PROTEIN NARQ"/>
    <property type="match status" value="1"/>
</dbReference>
<protein>
    <recommendedName>
        <fullName evidence="2">histidine kinase</fullName>
        <ecNumber evidence="2">2.7.13.3</ecNumber>
    </recommendedName>
</protein>
<sequence length="403" mass="40906">MQVRSAVGTVGPVIAGAVLSVGPLVRFGGPTPADVVVTLLAWAPALARARAPLPAFAASASVVVGWWLLHGLEPRHLLPAGAAVLLLLVWVVDRCGPRTAAAAVATCLAVPLLAGAAALAGRPGAAAVVPLAAVTVTAAVVGRDRRTRRAYLVALEDRALRAERERDARARVAVVEERARIARELHDVVAHNLSVMTALADGAGFAPGTAQALEAVAQIAATGRQALAEMHRLVGVLRTDDDPAERAPAPGLADLAGVVEQVRAAGLPTVLTVTGSPRPLAAGAQLAVHRLVQEALTNTLRHARGARSAEVRLDWRAAELAVSVTDDGAPAAAPDRAGPDRAGPDLAGPDRAGHGLVGMRERVAAWDGSVTAGPGPAGGWRVAAVLPLAAARAEQDGTPVAAP</sequence>